<dbReference type="PANTHER" id="PTHR47331:SF1">
    <property type="entry name" value="GAG-LIKE PROTEIN"/>
    <property type="match status" value="1"/>
</dbReference>
<dbReference type="Pfam" id="PF18701">
    <property type="entry name" value="DUF5641"/>
    <property type="match status" value="1"/>
</dbReference>
<feature type="domain" description="Integrase catalytic" evidence="1">
    <location>
        <begin position="978"/>
        <end position="1169"/>
    </location>
</feature>
<evidence type="ECO:0000313" key="3">
    <source>
        <dbReference type="Proteomes" id="UP001292094"/>
    </source>
</evidence>
<dbReference type="InterPro" id="IPR043502">
    <property type="entry name" value="DNA/RNA_pol_sf"/>
</dbReference>
<protein>
    <recommendedName>
        <fullName evidence="1">Integrase catalytic domain-containing protein</fullName>
    </recommendedName>
</protein>
<dbReference type="InterPro" id="IPR012337">
    <property type="entry name" value="RNaseH-like_sf"/>
</dbReference>
<dbReference type="Proteomes" id="UP001292094">
    <property type="component" value="Unassembled WGS sequence"/>
</dbReference>
<keyword evidence="3" id="KW-1185">Reference proteome</keyword>
<dbReference type="EMBL" id="JAWZYT010002376">
    <property type="protein sequence ID" value="KAK4304812.1"/>
    <property type="molecule type" value="Genomic_DNA"/>
</dbReference>
<dbReference type="GO" id="GO:0015074">
    <property type="term" value="P:DNA integration"/>
    <property type="evidence" value="ECO:0007669"/>
    <property type="project" value="InterPro"/>
</dbReference>
<dbReference type="Pfam" id="PF17921">
    <property type="entry name" value="Integrase_H2C2"/>
    <property type="match status" value="1"/>
</dbReference>
<dbReference type="InterPro" id="IPR008042">
    <property type="entry name" value="Retrotrans_Pao"/>
</dbReference>
<dbReference type="SUPFAM" id="SSF56672">
    <property type="entry name" value="DNA/RNA polymerases"/>
    <property type="match status" value="1"/>
</dbReference>
<dbReference type="GO" id="GO:0071897">
    <property type="term" value="P:DNA biosynthetic process"/>
    <property type="evidence" value="ECO:0007669"/>
    <property type="project" value="UniProtKB-ARBA"/>
</dbReference>
<dbReference type="PANTHER" id="PTHR47331">
    <property type="entry name" value="PHD-TYPE DOMAIN-CONTAINING PROTEIN"/>
    <property type="match status" value="1"/>
</dbReference>
<dbReference type="Gene3D" id="3.30.420.10">
    <property type="entry name" value="Ribonuclease H-like superfamily/Ribonuclease H"/>
    <property type="match status" value="1"/>
</dbReference>
<dbReference type="InterPro" id="IPR041588">
    <property type="entry name" value="Integrase_H2C2"/>
</dbReference>
<name>A0AAE1PC99_9EUCA</name>
<evidence type="ECO:0000259" key="1">
    <source>
        <dbReference type="PROSITE" id="PS50994"/>
    </source>
</evidence>
<dbReference type="InterPro" id="IPR040676">
    <property type="entry name" value="DUF5641"/>
</dbReference>
<evidence type="ECO:0000313" key="2">
    <source>
        <dbReference type="EMBL" id="KAK4304812.1"/>
    </source>
</evidence>
<reference evidence="2" key="1">
    <citation type="submission" date="2023-11" db="EMBL/GenBank/DDBJ databases">
        <title>Genome assemblies of two species of porcelain crab, Petrolisthes cinctipes and Petrolisthes manimaculis (Anomura: Porcellanidae).</title>
        <authorList>
            <person name="Angst P."/>
        </authorList>
    </citation>
    <scope>NUCLEOTIDE SEQUENCE</scope>
    <source>
        <strain evidence="2">PB745_02</strain>
        <tissue evidence="2">Gill</tissue>
    </source>
</reference>
<dbReference type="SUPFAM" id="SSF53098">
    <property type="entry name" value="Ribonuclease H-like"/>
    <property type="match status" value="1"/>
</dbReference>
<gene>
    <name evidence="2" type="ORF">Pmani_023247</name>
</gene>
<dbReference type="Gene3D" id="1.10.340.70">
    <property type="match status" value="1"/>
</dbReference>
<dbReference type="InterPro" id="IPR001584">
    <property type="entry name" value="Integrase_cat-core"/>
</dbReference>
<accession>A0AAE1PC99</accession>
<dbReference type="GO" id="GO:0042575">
    <property type="term" value="C:DNA polymerase complex"/>
    <property type="evidence" value="ECO:0007669"/>
    <property type="project" value="UniProtKB-ARBA"/>
</dbReference>
<proteinExistence type="predicted"/>
<organism evidence="2 3">
    <name type="scientific">Petrolisthes manimaculis</name>
    <dbReference type="NCBI Taxonomy" id="1843537"/>
    <lineage>
        <taxon>Eukaryota</taxon>
        <taxon>Metazoa</taxon>
        <taxon>Ecdysozoa</taxon>
        <taxon>Arthropoda</taxon>
        <taxon>Crustacea</taxon>
        <taxon>Multicrustacea</taxon>
        <taxon>Malacostraca</taxon>
        <taxon>Eumalacostraca</taxon>
        <taxon>Eucarida</taxon>
        <taxon>Decapoda</taxon>
        <taxon>Pleocyemata</taxon>
        <taxon>Anomura</taxon>
        <taxon>Galatheoidea</taxon>
        <taxon>Porcellanidae</taxon>
        <taxon>Petrolisthes</taxon>
    </lineage>
</organism>
<sequence>MATRLGLRGNDIELSMTKVGNVTDNYYSKEYCLPLSDKQGNVVSIRAVGIKEISSTLEPVDVSKLVTLFEGIETKDIARPCGNIDLLVGSDCCDILPRIVKINGNLQLLENQFGYSIRGSHPILHNITSNTNHVRIRTHHLAGLTHASDIDVECKSNLKTSLDSFFNVESLGTQCTPRCGGCKCGNCPIGSNNYTIKEERELALIDKGLKYDANNKLWTAHYPWIKDPHTLSNNVTVAIAKMKATERRLVKLGSQYANVYQSQLEDMVNRGVARKLTAKELIEYDGPIHYIHHHDVMKPDSTSTPVRIVFISSASYMGQTLNDFWPKGPDILNGLLGVLLRFRQEEVAIVGDVSKMHNTIKLSKFDQHTHRLVWRDLNVDRKPDHYVLTAVPFGDRPSGIISTLALRRTANMHKDNFPEVAKMINNNTYVDDILYSISSRPKAYELIKNTEAVLSEGGFVIKHWIVSGKSQSDVDINLLDTEREEILGLNWSPKDDRVVFRIKMNFSPKRKKLRTGPDLTPLEFETRFPDTLTRRTVLSQVASIYDPLGFVLPYTLLAKILVRELVTDKTAGHSKGNGINWDEPLSEQISLKWKKIFFDLYEIDSLVFNRCVKPCDAVGKPTLVVFSDGSTQAYGTCAYIRWKVESGEYVSKLIAAKNRIAPNKQLTIPRLELCGAVLACRLRDVIQRELDWSFKSVIHIVDSAIVRSQIQNESYGFGTFVATRVAEIQTKSNPSEWWWVATEHNPADLTTRPHPPCSLGSQSVWQNGPKYLSRSVSEWPISQSYETCLPDKVKIHVIHAKTDPFNLEFIQVERFSSYNKLLRVTSRLLTALRDKYLKGIGQVPNAEIMKKAEIMWIKEVQKSMSDWKVKYIRLGATMIDGMIAVGQRMSKWLKDNWNREYFILLSANHPFTKLYVLHVHNLDHAGVESTMAKIQSKFWIPGIRKIIKSTKKRCVTCRRLNSSIEGQSMGQLGPEQLQPSPPFYNTAIDLFGPFSIKDTVKRRTRSKAYGVIFNCLSSRAVHIDLADGYDTESFLTTFRRFVCIRGYPRTVHSDGGTQLVAASKELNQITKGWKFSEILNFGTKEGMEWIFNKSADAPWQNGCSEALIRLIKRSLTLIIGDSVLTFGELQTVLFEVANMLNERPIGIKPCTDPDLGTYLCPNDLILGRASTRVPWGPFAMDASPKQRSKFIQRIVDGFWRKWQRDYFPTLVVRQKWHVQKRNLRPGDIVIVQDSNAVRGVWRLAQVLNAEPGRDGKVRDVSLRYKIQKPGKRYNGQEDKVINRSVHRLVVLLPVEEQTS</sequence>
<dbReference type="PROSITE" id="PS50994">
    <property type="entry name" value="INTEGRASE"/>
    <property type="match status" value="1"/>
</dbReference>
<dbReference type="GO" id="GO:0003676">
    <property type="term" value="F:nucleic acid binding"/>
    <property type="evidence" value="ECO:0007669"/>
    <property type="project" value="InterPro"/>
</dbReference>
<comment type="caution">
    <text evidence="2">The sequence shown here is derived from an EMBL/GenBank/DDBJ whole genome shotgun (WGS) entry which is preliminary data.</text>
</comment>
<dbReference type="Pfam" id="PF05380">
    <property type="entry name" value="Peptidase_A17"/>
    <property type="match status" value="1"/>
</dbReference>
<dbReference type="InterPro" id="IPR036397">
    <property type="entry name" value="RNaseH_sf"/>
</dbReference>